<evidence type="ECO:0000256" key="4">
    <source>
        <dbReference type="ARBA" id="ARBA00022490"/>
    </source>
</evidence>
<feature type="region of interest" description="Disordered" evidence="8">
    <location>
        <begin position="378"/>
        <end position="410"/>
    </location>
</feature>
<evidence type="ECO:0000259" key="9">
    <source>
        <dbReference type="PROSITE" id="PS51745"/>
    </source>
</evidence>
<evidence type="ECO:0000256" key="8">
    <source>
        <dbReference type="SAM" id="MobiDB-lite"/>
    </source>
</evidence>
<keyword evidence="4" id="KW-0963">Cytoplasm</keyword>
<dbReference type="Proteomes" id="UP000193648">
    <property type="component" value="Unassembled WGS sequence"/>
</dbReference>
<evidence type="ECO:0000256" key="2">
    <source>
        <dbReference type="ARBA" id="ARBA00008051"/>
    </source>
</evidence>
<dbReference type="SMART" id="SM00666">
    <property type="entry name" value="PB1"/>
    <property type="match status" value="1"/>
</dbReference>
<feature type="compositionally biased region" description="Low complexity" evidence="8">
    <location>
        <begin position="293"/>
        <end position="302"/>
    </location>
</feature>
<dbReference type="InterPro" id="IPR011990">
    <property type="entry name" value="TPR-like_helical_dom_sf"/>
</dbReference>
<dbReference type="InterPro" id="IPR053793">
    <property type="entry name" value="PB1-like"/>
</dbReference>
<dbReference type="PROSITE" id="PS51745">
    <property type="entry name" value="PB1"/>
    <property type="match status" value="1"/>
</dbReference>
<evidence type="ECO:0000256" key="3">
    <source>
        <dbReference type="ARBA" id="ARBA00022443"/>
    </source>
</evidence>
<dbReference type="FunFam" id="1.25.40.10:FF:000017">
    <property type="entry name" value="NADPH oxidase regulator NoxR"/>
    <property type="match status" value="1"/>
</dbReference>
<feature type="region of interest" description="Disordered" evidence="8">
    <location>
        <begin position="318"/>
        <end position="340"/>
    </location>
</feature>
<dbReference type="Gene3D" id="1.25.40.10">
    <property type="entry name" value="Tetratricopeptide repeat domain"/>
    <property type="match status" value="1"/>
</dbReference>
<dbReference type="GO" id="GO:0005737">
    <property type="term" value="C:cytoplasm"/>
    <property type="evidence" value="ECO:0007669"/>
    <property type="project" value="UniProtKB-SubCell"/>
</dbReference>
<evidence type="ECO:0000256" key="6">
    <source>
        <dbReference type="ARBA" id="ARBA00022803"/>
    </source>
</evidence>
<comment type="similarity">
    <text evidence="2">Belongs to the NCF2/NOXA1 family.</text>
</comment>
<organism evidence="10 11">
    <name type="scientific">Lobosporangium transversale</name>
    <dbReference type="NCBI Taxonomy" id="64571"/>
    <lineage>
        <taxon>Eukaryota</taxon>
        <taxon>Fungi</taxon>
        <taxon>Fungi incertae sedis</taxon>
        <taxon>Mucoromycota</taxon>
        <taxon>Mortierellomycotina</taxon>
        <taxon>Mortierellomycetes</taxon>
        <taxon>Mortierellales</taxon>
        <taxon>Mortierellaceae</taxon>
        <taxon>Lobosporangium</taxon>
    </lineage>
</organism>
<feature type="compositionally biased region" description="Polar residues" evidence="8">
    <location>
        <begin position="378"/>
        <end position="388"/>
    </location>
</feature>
<feature type="domain" description="PB1" evidence="9">
    <location>
        <begin position="534"/>
        <end position="616"/>
    </location>
</feature>
<dbReference type="PANTHER" id="PTHR15175">
    <property type="entry name" value="NEUTROPHIL CYTOSOLIC FACTOR 2, NEUTROPHIL NADPH OXIDASE FACTOR 2"/>
    <property type="match status" value="1"/>
</dbReference>
<evidence type="ECO:0000313" key="10">
    <source>
        <dbReference type="EMBL" id="ORZ14437.1"/>
    </source>
</evidence>
<dbReference type="SUPFAM" id="SSF54277">
    <property type="entry name" value="CAD &amp; PB1 domains"/>
    <property type="match status" value="1"/>
</dbReference>
<feature type="compositionally biased region" description="Basic and acidic residues" evidence="8">
    <location>
        <begin position="261"/>
        <end position="270"/>
    </location>
</feature>
<feature type="compositionally biased region" description="Polar residues" evidence="8">
    <location>
        <begin position="325"/>
        <end position="340"/>
    </location>
</feature>
<feature type="compositionally biased region" description="Low complexity" evidence="8">
    <location>
        <begin position="397"/>
        <end position="410"/>
    </location>
</feature>
<proteinExistence type="inferred from homology"/>
<protein>
    <recommendedName>
        <fullName evidence="9">PB1 domain-containing protein</fullName>
    </recommendedName>
</protein>
<evidence type="ECO:0000313" key="11">
    <source>
        <dbReference type="Proteomes" id="UP000193648"/>
    </source>
</evidence>
<comment type="subcellular location">
    <subcellularLocation>
        <location evidence="1">Cytoplasm</location>
    </subcellularLocation>
</comment>
<dbReference type="Gene3D" id="3.10.20.90">
    <property type="entry name" value="Phosphatidylinositol 3-kinase Catalytic Subunit, Chain A, domain 1"/>
    <property type="match status" value="1"/>
</dbReference>
<gene>
    <name evidence="10" type="ORF">BCR41DRAFT_354878</name>
</gene>
<keyword evidence="3" id="KW-0728">SH3 domain</keyword>
<dbReference type="InParanoid" id="A0A1Y2GMV6"/>
<accession>A0A1Y2GMV6</accession>
<dbReference type="GeneID" id="33566256"/>
<dbReference type="SMART" id="SM00028">
    <property type="entry name" value="TPR"/>
    <property type="match status" value="3"/>
</dbReference>
<dbReference type="InterPro" id="IPR051864">
    <property type="entry name" value="NCF2_NOXA1"/>
</dbReference>
<dbReference type="PANTHER" id="PTHR15175:SF0">
    <property type="entry name" value="SH3 DOMAIN-CONTAINING PROTEIN C23A1.17"/>
    <property type="match status" value="1"/>
</dbReference>
<keyword evidence="6 7" id="KW-0802">TPR repeat</keyword>
<dbReference type="InterPro" id="IPR019734">
    <property type="entry name" value="TPR_rpt"/>
</dbReference>
<dbReference type="PROSITE" id="PS50005">
    <property type="entry name" value="TPR"/>
    <property type="match status" value="1"/>
</dbReference>
<keyword evidence="11" id="KW-1185">Reference proteome</keyword>
<evidence type="ECO:0000256" key="7">
    <source>
        <dbReference type="PROSITE-ProRule" id="PRU00339"/>
    </source>
</evidence>
<dbReference type="SUPFAM" id="SSF48452">
    <property type="entry name" value="TPR-like"/>
    <property type="match status" value="1"/>
</dbReference>
<dbReference type="RefSeq" id="XP_021880915.1">
    <property type="nucleotide sequence ID" value="XM_022024412.1"/>
</dbReference>
<evidence type="ECO:0000256" key="5">
    <source>
        <dbReference type="ARBA" id="ARBA00022737"/>
    </source>
</evidence>
<feature type="region of interest" description="Disordered" evidence="8">
    <location>
        <begin position="232"/>
        <end position="305"/>
    </location>
</feature>
<dbReference type="InterPro" id="IPR000270">
    <property type="entry name" value="PB1_dom"/>
</dbReference>
<name>A0A1Y2GMV6_9FUNG</name>
<feature type="repeat" description="TPR" evidence="7">
    <location>
        <begin position="37"/>
        <end position="70"/>
    </location>
</feature>
<dbReference type="AlphaFoldDB" id="A0A1Y2GMV6"/>
<dbReference type="STRING" id="64571.A0A1Y2GMV6"/>
<dbReference type="Pfam" id="PF13181">
    <property type="entry name" value="TPR_8"/>
    <property type="match status" value="2"/>
</dbReference>
<dbReference type="OrthoDB" id="9450131at2759"/>
<dbReference type="EMBL" id="MCFF01000021">
    <property type="protein sequence ID" value="ORZ14437.1"/>
    <property type="molecule type" value="Genomic_DNA"/>
</dbReference>
<dbReference type="Pfam" id="PF00564">
    <property type="entry name" value="PB1"/>
    <property type="match status" value="1"/>
</dbReference>
<sequence>MAGLKYELDQWNEGVIAFDQGEYEDALEIFEPIADSAKIHFNIGVVLTTLGDFQGASEAYAQATKLDQYLAIAYFQNGVANVALENYSKALSCFHDAYQYLRGNMVIDYTQLGLEFKLFSCQVLYNRALCYVELGEMDQAMSDFWKASREKQTKEHDVVDQALRDKGKDCTIFTVPQGVLYRPPESKVKNSKKKDYLGNSKVIAAIETSDSFSGFQGKSAWQVQMSGPTNVAAVDEPRAMTPPSALQRRGTGRGANGRTRRGTDPERPQLEHSSSFKSQDAPVSRRVQGAGPGPSSLGPAGSEPRLSLLSRRNTDAQRPAPLNLAGQSNYEGTASSTAAQGGEIGSQSYLDFYQDEIDNLDQDVYALTLEYQENTVGDQYSTTSSTDLRVSPVPSRSNSNNSNYNYNNTNNNNYNNNNYNNNNYNNNNYNNNNNGRTGGNPINKVGNGYNGYGTSPPSRTGTPPVFSSELRRIGSENNAKIVGAGLHRDDSVRSAASGGSGGFYQQPNGSHSGYMHGGEGSYVDEPVYASLRDKLRVKCHYIDTRAILVRADTPLQELIQRVQEKFQLDRPLKLKYRDEDQHMLSMVDDEDWLMAQQVHLDTTGSLDRMELWCFDEE</sequence>
<keyword evidence="5" id="KW-0677">Repeat</keyword>
<evidence type="ECO:0000256" key="1">
    <source>
        <dbReference type="ARBA" id="ARBA00004496"/>
    </source>
</evidence>
<comment type="caution">
    <text evidence="10">The sequence shown here is derived from an EMBL/GenBank/DDBJ whole genome shotgun (WGS) entry which is preliminary data.</text>
</comment>
<reference evidence="10 11" key="1">
    <citation type="submission" date="2016-07" db="EMBL/GenBank/DDBJ databases">
        <title>Pervasive Adenine N6-methylation of Active Genes in Fungi.</title>
        <authorList>
            <consortium name="DOE Joint Genome Institute"/>
            <person name="Mondo S.J."/>
            <person name="Dannebaum R.O."/>
            <person name="Kuo R.C."/>
            <person name="Labutti K."/>
            <person name="Haridas S."/>
            <person name="Kuo A."/>
            <person name="Salamov A."/>
            <person name="Ahrendt S.R."/>
            <person name="Lipzen A."/>
            <person name="Sullivan W."/>
            <person name="Andreopoulos W.B."/>
            <person name="Clum A."/>
            <person name="Lindquist E."/>
            <person name="Daum C."/>
            <person name="Ramamoorthy G.K."/>
            <person name="Gryganskyi A."/>
            <person name="Culley D."/>
            <person name="Magnuson J.K."/>
            <person name="James T.Y."/>
            <person name="O'Malley M.A."/>
            <person name="Stajich J.E."/>
            <person name="Spatafora J.W."/>
            <person name="Visel A."/>
            <person name="Grigoriev I.V."/>
        </authorList>
    </citation>
    <scope>NUCLEOTIDE SEQUENCE [LARGE SCALE GENOMIC DNA]</scope>
    <source>
        <strain evidence="10 11">NRRL 3116</strain>
    </source>
</reference>